<feature type="compositionally biased region" description="Low complexity" evidence="1">
    <location>
        <begin position="452"/>
        <end position="462"/>
    </location>
</feature>
<dbReference type="InterPro" id="IPR011119">
    <property type="entry name" value="Unchr_helicase_relaxase_TraI"/>
</dbReference>
<dbReference type="STRING" id="1177982.SAMN04489711_10662"/>
<dbReference type="AlphaFoldDB" id="A0A1I2DX51"/>
<feature type="compositionally biased region" description="Low complexity" evidence="1">
    <location>
        <begin position="480"/>
        <end position="493"/>
    </location>
</feature>
<dbReference type="PANTHER" id="PTHR48125">
    <property type="entry name" value="LP07818P1"/>
    <property type="match status" value="1"/>
</dbReference>
<accession>A0A1I2DX51</accession>
<dbReference type="PANTHER" id="PTHR48125:SF10">
    <property type="entry name" value="OS12G0136300 PROTEIN"/>
    <property type="match status" value="1"/>
</dbReference>
<feature type="region of interest" description="Disordered" evidence="1">
    <location>
        <begin position="410"/>
        <end position="493"/>
    </location>
</feature>
<gene>
    <name evidence="3" type="ORF">SAMN04489711_10662</name>
</gene>
<feature type="compositionally biased region" description="Low complexity" evidence="1">
    <location>
        <begin position="410"/>
        <end position="429"/>
    </location>
</feature>
<dbReference type="Pfam" id="PF07514">
    <property type="entry name" value="TraI_2"/>
    <property type="match status" value="1"/>
</dbReference>
<dbReference type="OrthoDB" id="6190309at2"/>
<sequence>MQPVDAFPPREAPAGQPGDAAPESPAAVPPQAPAAFAYPAVDPGFPALGLDELLAAHANLLSRIKICYGTDRPTFERDVLPLVRRYAAFVHLLPATPANYFNVPGGLLQVGLETAFFALQGTDAHIFSGRATITTRRHLEPRWRLATFIAGLCAEVHRTLGQVIVTDHAGSEWQPYLLGLHPWLSQHAVTRYYLKWIPNAPDSPGLSLFVLPQIVPVETLQHLAQGNTVVVPHMMASLSGMPLYREHNILAELVRRSAALVIDRFLKASADRYGKPQLGSHLERYLVDALRRLVATHPAWLPNSERSRVWYGRDGLFLVWPNAAADVRKLLEADQLPGVPKAPETMLEVLLGAGVFETRADGKPLWTIAPPGAKTPLEAVKLAAAAAVLAGLEPRPEPLADALAAELGAAPEGSAAPTPTPTPAHSRAPGPLPAASPRAEPHQLELPVSALGAAGPGTPAPETGERAADTGGPQSTVQGASASDASSAAQADPPVAPSLALHAPMRLAPHVRAALVDIVDALNTGSAAPMAAATPAGLFVALAEFERRHVEPSLALRALREARMLAGGGDGPAPTSTWVFGGEACLGLTIAPPFVSGMEPAADAGSGNR</sequence>
<dbReference type="EMBL" id="FONX01000006">
    <property type="protein sequence ID" value="SFE84909.1"/>
    <property type="molecule type" value="Genomic_DNA"/>
</dbReference>
<evidence type="ECO:0000313" key="4">
    <source>
        <dbReference type="Proteomes" id="UP000199119"/>
    </source>
</evidence>
<dbReference type="NCBIfam" id="NF041494">
    <property type="entry name" value="MobH"/>
    <property type="match status" value="1"/>
</dbReference>
<evidence type="ECO:0000313" key="3">
    <source>
        <dbReference type="EMBL" id="SFE84909.1"/>
    </source>
</evidence>
<reference evidence="4" key="1">
    <citation type="submission" date="2016-10" db="EMBL/GenBank/DDBJ databases">
        <authorList>
            <person name="Varghese N."/>
            <person name="Submissions S."/>
        </authorList>
    </citation>
    <scope>NUCLEOTIDE SEQUENCE [LARGE SCALE GENOMIC DNA]</scope>
    <source>
        <strain evidence="4">DSM 27981</strain>
    </source>
</reference>
<evidence type="ECO:0000259" key="2">
    <source>
        <dbReference type="Pfam" id="PF07514"/>
    </source>
</evidence>
<dbReference type="Proteomes" id="UP000199119">
    <property type="component" value="Unassembled WGS sequence"/>
</dbReference>
<feature type="region of interest" description="Disordered" evidence="1">
    <location>
        <begin position="1"/>
        <end position="29"/>
    </location>
</feature>
<organism evidence="3 4">
    <name type="scientific">Paracidovorax wautersii</name>
    <dbReference type="NCBI Taxonomy" id="1177982"/>
    <lineage>
        <taxon>Bacteria</taxon>
        <taxon>Pseudomonadati</taxon>
        <taxon>Pseudomonadota</taxon>
        <taxon>Betaproteobacteria</taxon>
        <taxon>Burkholderiales</taxon>
        <taxon>Comamonadaceae</taxon>
        <taxon>Paracidovorax</taxon>
    </lineage>
</organism>
<dbReference type="Gene3D" id="1.10.3210.40">
    <property type="match status" value="1"/>
</dbReference>
<name>A0A1I2DX51_9BURK</name>
<evidence type="ECO:0000256" key="1">
    <source>
        <dbReference type="SAM" id="MobiDB-lite"/>
    </source>
</evidence>
<protein>
    <submittedName>
        <fullName evidence="3">Conjugal transfer pilus assembly protein TraI</fullName>
    </submittedName>
</protein>
<proteinExistence type="predicted"/>
<feature type="domain" description="Uncharacterised" evidence="2">
    <location>
        <begin position="48"/>
        <end position="363"/>
    </location>
</feature>
<keyword evidence="4" id="KW-1185">Reference proteome</keyword>
<dbReference type="RefSeq" id="WP_082136756.1">
    <property type="nucleotide sequence ID" value="NZ_FONX01000006.1"/>
</dbReference>